<geneLocation type="mitochondrion" evidence="20"/>
<evidence type="ECO:0000256" key="5">
    <source>
        <dbReference type="ARBA" id="ARBA00021008"/>
    </source>
</evidence>
<dbReference type="Pfam" id="PF00361">
    <property type="entry name" value="Proton_antipo_M"/>
    <property type="match status" value="1"/>
</dbReference>
<comment type="similarity">
    <text evidence="3 18">Belongs to the complex I subunit 2 family.</text>
</comment>
<evidence type="ECO:0000256" key="9">
    <source>
        <dbReference type="ARBA" id="ARBA00022792"/>
    </source>
</evidence>
<organism evidence="20">
    <name type="scientific">Cucujoidea sp. 9 KM-2017</name>
    <dbReference type="NCBI Taxonomy" id="2219390"/>
    <lineage>
        <taxon>Eukaryota</taxon>
        <taxon>Metazoa</taxon>
        <taxon>Ecdysozoa</taxon>
        <taxon>Arthropoda</taxon>
        <taxon>Hexapoda</taxon>
        <taxon>Insecta</taxon>
        <taxon>Pterygota</taxon>
        <taxon>Neoptera</taxon>
        <taxon>Endopterygota</taxon>
        <taxon>Coleoptera</taxon>
        <taxon>Polyphaga</taxon>
        <taxon>Cucujiformia</taxon>
    </lineage>
</organism>
<dbReference type="PANTHER" id="PTHR46552:SF1">
    <property type="entry name" value="NADH-UBIQUINONE OXIDOREDUCTASE CHAIN 2"/>
    <property type="match status" value="1"/>
</dbReference>
<evidence type="ECO:0000256" key="17">
    <source>
        <dbReference type="ARBA" id="ARBA00049551"/>
    </source>
</evidence>
<feature type="transmembrane region" description="Helical" evidence="18">
    <location>
        <begin position="115"/>
        <end position="137"/>
    </location>
</feature>
<comment type="function">
    <text evidence="18">Core subunit of the mitochondrial membrane respiratory chain NADH dehydrogenase (Complex I) which catalyzes electron transfer from NADH through the respiratory chain, using ubiquinone as an electron acceptor. Essential for the catalytic activity and assembly of complex I.</text>
</comment>
<feature type="transmembrane region" description="Helical" evidence="18">
    <location>
        <begin position="143"/>
        <end position="162"/>
    </location>
</feature>
<dbReference type="InterPro" id="IPR050175">
    <property type="entry name" value="Complex_I_Subunit_2"/>
</dbReference>
<evidence type="ECO:0000256" key="2">
    <source>
        <dbReference type="ARBA" id="ARBA00004448"/>
    </source>
</evidence>
<keyword evidence="11 18" id="KW-0249">Electron transport</keyword>
<comment type="catalytic activity">
    <reaction evidence="17 18">
        <text>a ubiquinone + NADH + 5 H(+)(in) = a ubiquinol + NAD(+) + 4 H(+)(out)</text>
        <dbReference type="Rhea" id="RHEA:29091"/>
        <dbReference type="Rhea" id="RHEA-COMP:9565"/>
        <dbReference type="Rhea" id="RHEA-COMP:9566"/>
        <dbReference type="ChEBI" id="CHEBI:15378"/>
        <dbReference type="ChEBI" id="CHEBI:16389"/>
        <dbReference type="ChEBI" id="CHEBI:17976"/>
        <dbReference type="ChEBI" id="CHEBI:57540"/>
        <dbReference type="ChEBI" id="CHEBI:57945"/>
        <dbReference type="EC" id="7.1.1.2"/>
    </reaction>
</comment>
<evidence type="ECO:0000256" key="12">
    <source>
        <dbReference type="ARBA" id="ARBA00022989"/>
    </source>
</evidence>
<keyword evidence="14 18" id="KW-0830">Ubiquinone</keyword>
<comment type="function">
    <text evidence="1">Core subunit of the mitochondrial membrane respiratory chain NADH dehydrogenase (Complex I) that is believed to belong to the minimal assembly required for catalysis. Complex I functions in the transfer of electrons from NADH to the respiratory chain. The immediate electron acceptor for the enzyme is believed to be ubiquinone.</text>
</comment>
<sequence>MMFINTMIIGTMIAVSSYSWLSMWIGLEINLLSLIPLISSNNNLYSSESAMKYFITQTLASSIILFSILLMSIKFEFISFNNNYSYMMTMFNSAILIKMGAAPFHFWFPEIMEGLNWFNSFIILTWQKIAPMIIFMTNIKLNMFTNIIIISSSIISGIMGINQTSMRKILSFSSINHISWMISTMMINQSIWLIYFSCYTIINLNLILMFYYLNIYYIQQLLMKINYNKMIKLFFIMNFLSLGGLPPFLGFLPKWLTINNLIMNNYFIISLILIIFSLITLFMYLRITFTSIMIYSTEMMFYQNKFNFLMFYLNMIMLISLIFCTMLFNMV</sequence>
<evidence type="ECO:0000256" key="15">
    <source>
        <dbReference type="ARBA" id="ARBA00023128"/>
    </source>
</evidence>
<dbReference type="GO" id="GO:0006120">
    <property type="term" value="P:mitochondrial electron transport, NADH to ubiquinone"/>
    <property type="evidence" value="ECO:0007669"/>
    <property type="project" value="InterPro"/>
</dbReference>
<feature type="transmembrane region" description="Helical" evidence="18">
    <location>
        <begin position="193"/>
        <end position="213"/>
    </location>
</feature>
<feature type="transmembrane region" description="Helical" evidence="18">
    <location>
        <begin position="50"/>
        <end position="73"/>
    </location>
</feature>
<keyword evidence="9 18" id="KW-0999">Mitochondrion inner membrane</keyword>
<dbReference type="EMBL" id="MG193491">
    <property type="protein sequence ID" value="AXS66299.1"/>
    <property type="molecule type" value="Genomic_DNA"/>
</dbReference>
<reference evidence="20" key="1">
    <citation type="journal article" date="2018" name="J. ISSAAS">
        <title>The contribution of mitochondrial metagenomics to large-scale data mining and phylogenetic analysis of Coleoptera.</title>
        <authorList>
            <person name="Miller K."/>
            <person name="Linard B."/>
            <person name="Motyka M."/>
            <person name="Bocek M."/>
            <person name="Vogler A.P."/>
        </authorList>
    </citation>
    <scope>NUCLEOTIDE SEQUENCE</scope>
</reference>
<name>A0A346RJQ2_9CUCU</name>
<feature type="transmembrane region" description="Helical" evidence="18">
    <location>
        <begin position="265"/>
        <end position="285"/>
    </location>
</feature>
<evidence type="ECO:0000259" key="19">
    <source>
        <dbReference type="Pfam" id="PF00361"/>
    </source>
</evidence>
<keyword evidence="15 18" id="KW-0496">Mitochondrion</keyword>
<evidence type="ECO:0000256" key="1">
    <source>
        <dbReference type="ARBA" id="ARBA00003257"/>
    </source>
</evidence>
<comment type="subcellular location">
    <subcellularLocation>
        <location evidence="2 18">Mitochondrion inner membrane</location>
        <topology evidence="2 18">Multi-pass membrane protein</topology>
    </subcellularLocation>
</comment>
<evidence type="ECO:0000256" key="11">
    <source>
        <dbReference type="ARBA" id="ARBA00022982"/>
    </source>
</evidence>
<dbReference type="AlphaFoldDB" id="A0A346RJQ2"/>
<evidence type="ECO:0000256" key="8">
    <source>
        <dbReference type="ARBA" id="ARBA00022692"/>
    </source>
</evidence>
<keyword evidence="7 18" id="KW-0679">Respiratory chain</keyword>
<dbReference type="InterPro" id="IPR003917">
    <property type="entry name" value="NADH_UbQ_OxRdtase_chain2"/>
</dbReference>
<feature type="transmembrane region" description="Helical" evidence="18">
    <location>
        <begin position="20"/>
        <end position="38"/>
    </location>
</feature>
<keyword evidence="16 18" id="KW-0472">Membrane</keyword>
<feature type="transmembrane region" description="Helical" evidence="18">
    <location>
        <begin position="233"/>
        <end position="253"/>
    </location>
</feature>
<evidence type="ECO:0000256" key="16">
    <source>
        <dbReference type="ARBA" id="ARBA00023136"/>
    </source>
</evidence>
<keyword evidence="12 18" id="KW-1133">Transmembrane helix</keyword>
<evidence type="ECO:0000256" key="6">
    <source>
        <dbReference type="ARBA" id="ARBA00022448"/>
    </source>
</evidence>
<keyword evidence="13 18" id="KW-0520">NAD</keyword>
<evidence type="ECO:0000256" key="13">
    <source>
        <dbReference type="ARBA" id="ARBA00023027"/>
    </source>
</evidence>
<keyword evidence="10 18" id="KW-1278">Translocase</keyword>
<dbReference type="GO" id="GO:0008137">
    <property type="term" value="F:NADH dehydrogenase (ubiquinone) activity"/>
    <property type="evidence" value="ECO:0007669"/>
    <property type="project" value="UniProtKB-EC"/>
</dbReference>
<keyword evidence="8 18" id="KW-0812">Transmembrane</keyword>
<dbReference type="PANTHER" id="PTHR46552">
    <property type="entry name" value="NADH-UBIQUINONE OXIDOREDUCTASE CHAIN 2"/>
    <property type="match status" value="1"/>
</dbReference>
<dbReference type="GO" id="GO:0005743">
    <property type="term" value="C:mitochondrial inner membrane"/>
    <property type="evidence" value="ECO:0007669"/>
    <property type="project" value="UniProtKB-SubCell"/>
</dbReference>
<evidence type="ECO:0000256" key="7">
    <source>
        <dbReference type="ARBA" id="ARBA00022660"/>
    </source>
</evidence>
<evidence type="ECO:0000256" key="4">
    <source>
        <dbReference type="ARBA" id="ARBA00012944"/>
    </source>
</evidence>
<evidence type="ECO:0000256" key="3">
    <source>
        <dbReference type="ARBA" id="ARBA00007012"/>
    </source>
</evidence>
<accession>A0A346RJQ2</accession>
<feature type="domain" description="NADH:quinone oxidoreductase/Mrp antiporter transmembrane" evidence="19">
    <location>
        <begin position="17"/>
        <end position="280"/>
    </location>
</feature>
<feature type="transmembrane region" description="Helical" evidence="18">
    <location>
        <begin position="306"/>
        <end position="328"/>
    </location>
</feature>
<feature type="transmembrane region" description="Helical" evidence="18">
    <location>
        <begin position="85"/>
        <end position="108"/>
    </location>
</feature>
<dbReference type="EC" id="7.1.1.2" evidence="4 18"/>
<evidence type="ECO:0000256" key="14">
    <source>
        <dbReference type="ARBA" id="ARBA00023075"/>
    </source>
</evidence>
<evidence type="ECO:0000313" key="20">
    <source>
        <dbReference type="EMBL" id="AXS66299.1"/>
    </source>
</evidence>
<dbReference type="PRINTS" id="PR01436">
    <property type="entry name" value="NADHDHGNASE2"/>
</dbReference>
<gene>
    <name evidence="20" type="primary">nad2</name>
</gene>
<protein>
    <recommendedName>
        <fullName evidence="5 18">NADH-ubiquinone oxidoreductase chain 2</fullName>
        <ecNumber evidence="4 18">7.1.1.2</ecNumber>
    </recommendedName>
</protein>
<evidence type="ECO:0000256" key="18">
    <source>
        <dbReference type="RuleBase" id="RU003403"/>
    </source>
</evidence>
<keyword evidence="6" id="KW-0813">Transport</keyword>
<dbReference type="InterPro" id="IPR001750">
    <property type="entry name" value="ND/Mrp_TM"/>
</dbReference>
<evidence type="ECO:0000256" key="10">
    <source>
        <dbReference type="ARBA" id="ARBA00022967"/>
    </source>
</evidence>
<proteinExistence type="inferred from homology"/>